<dbReference type="EMBL" id="CM001222">
    <property type="protein sequence ID" value="AES76918.1"/>
    <property type="molecule type" value="Genomic_DNA"/>
</dbReference>
<proteinExistence type="predicted"/>
<protein>
    <submittedName>
        <fullName evidence="2 3">Uncharacterized protein</fullName>
    </submittedName>
</protein>
<reference evidence="3" key="3">
    <citation type="submission" date="2015-04" db="UniProtKB">
        <authorList>
            <consortium name="EnsemblPlants"/>
        </authorList>
    </citation>
    <scope>IDENTIFICATION</scope>
    <source>
        <strain evidence="3">cv. Jemalong A17</strain>
    </source>
</reference>
<organism evidence="2 4">
    <name type="scientific">Medicago truncatula</name>
    <name type="common">Barrel medic</name>
    <name type="synonym">Medicago tribuloides</name>
    <dbReference type="NCBI Taxonomy" id="3880"/>
    <lineage>
        <taxon>Eukaryota</taxon>
        <taxon>Viridiplantae</taxon>
        <taxon>Streptophyta</taxon>
        <taxon>Embryophyta</taxon>
        <taxon>Tracheophyta</taxon>
        <taxon>Spermatophyta</taxon>
        <taxon>Magnoliopsida</taxon>
        <taxon>eudicotyledons</taxon>
        <taxon>Gunneridae</taxon>
        <taxon>Pentapetalae</taxon>
        <taxon>rosids</taxon>
        <taxon>fabids</taxon>
        <taxon>Fabales</taxon>
        <taxon>Fabaceae</taxon>
        <taxon>Papilionoideae</taxon>
        <taxon>50 kb inversion clade</taxon>
        <taxon>NPAAA clade</taxon>
        <taxon>Hologalegina</taxon>
        <taxon>IRL clade</taxon>
        <taxon>Trifolieae</taxon>
        <taxon>Medicago</taxon>
    </lineage>
</organism>
<reference evidence="2 4" key="2">
    <citation type="journal article" date="2014" name="BMC Genomics">
        <title>An improved genome release (version Mt4.0) for the model legume Medicago truncatula.</title>
        <authorList>
            <person name="Tang H."/>
            <person name="Krishnakumar V."/>
            <person name="Bidwell S."/>
            <person name="Rosen B."/>
            <person name="Chan A."/>
            <person name="Zhou S."/>
            <person name="Gentzbittel L."/>
            <person name="Childs K.L."/>
            <person name="Yandell M."/>
            <person name="Gundlach H."/>
            <person name="Mayer K.F."/>
            <person name="Schwartz D.C."/>
            <person name="Town C.D."/>
        </authorList>
    </citation>
    <scope>GENOME REANNOTATION</scope>
    <source>
        <strain evidence="3 4">cv. Jemalong A17</strain>
    </source>
</reference>
<name>G7KPY6_MEDTR</name>
<keyword evidence="4" id="KW-1185">Reference proteome</keyword>
<dbReference type="EnsemblPlants" id="AES76918">
    <property type="protein sequence ID" value="AES76918"/>
    <property type="gene ID" value="MTR_6g089050"/>
</dbReference>
<accession>G7KPY6</accession>
<evidence type="ECO:0000313" key="4">
    <source>
        <dbReference type="Proteomes" id="UP000002051"/>
    </source>
</evidence>
<feature type="region of interest" description="Disordered" evidence="1">
    <location>
        <begin position="1"/>
        <end position="34"/>
    </location>
</feature>
<dbReference type="HOGENOM" id="CLU_1680561_0_0_1"/>
<evidence type="ECO:0000313" key="3">
    <source>
        <dbReference type="EnsemblPlants" id="AES76918"/>
    </source>
</evidence>
<sequence>MDEGQSADGNEDIHQIKLSKTSKSNRRNTKVMSKDNTPDIISMTLELGAARYIVNAFCNENFRDIWKYALEAKKNKLFIDSLSAAGEEQETSTDLLQTKKKCSKRKSCDYSQDEGEFEINKKFSKIITTPLHLNNSKLPFTLVITKTLSFTTFLFCL</sequence>
<evidence type="ECO:0000313" key="2">
    <source>
        <dbReference type="EMBL" id="AES76918.1"/>
    </source>
</evidence>
<gene>
    <name evidence="2" type="ordered locus">MTR_6g089050</name>
</gene>
<dbReference type="AlphaFoldDB" id="G7KPY6"/>
<evidence type="ECO:0000256" key="1">
    <source>
        <dbReference type="SAM" id="MobiDB-lite"/>
    </source>
</evidence>
<reference evidence="2 4" key="1">
    <citation type="journal article" date="2011" name="Nature">
        <title>The Medicago genome provides insight into the evolution of rhizobial symbioses.</title>
        <authorList>
            <person name="Young N.D."/>
            <person name="Debelle F."/>
            <person name="Oldroyd G.E."/>
            <person name="Geurts R."/>
            <person name="Cannon S.B."/>
            <person name="Udvardi M.K."/>
            <person name="Benedito V.A."/>
            <person name="Mayer K.F."/>
            <person name="Gouzy J."/>
            <person name="Schoof H."/>
            <person name="Van de Peer Y."/>
            <person name="Proost S."/>
            <person name="Cook D.R."/>
            <person name="Meyers B.C."/>
            <person name="Spannagl M."/>
            <person name="Cheung F."/>
            <person name="De Mita S."/>
            <person name="Krishnakumar V."/>
            <person name="Gundlach H."/>
            <person name="Zhou S."/>
            <person name="Mudge J."/>
            <person name="Bharti A.K."/>
            <person name="Murray J.D."/>
            <person name="Naoumkina M.A."/>
            <person name="Rosen B."/>
            <person name="Silverstein K.A."/>
            <person name="Tang H."/>
            <person name="Rombauts S."/>
            <person name="Zhao P.X."/>
            <person name="Zhou P."/>
            <person name="Barbe V."/>
            <person name="Bardou P."/>
            <person name="Bechner M."/>
            <person name="Bellec A."/>
            <person name="Berger A."/>
            <person name="Berges H."/>
            <person name="Bidwell S."/>
            <person name="Bisseling T."/>
            <person name="Choisne N."/>
            <person name="Couloux A."/>
            <person name="Denny R."/>
            <person name="Deshpande S."/>
            <person name="Dai X."/>
            <person name="Doyle J.J."/>
            <person name="Dudez A.M."/>
            <person name="Farmer A.D."/>
            <person name="Fouteau S."/>
            <person name="Franken C."/>
            <person name="Gibelin C."/>
            <person name="Gish J."/>
            <person name="Goldstein S."/>
            <person name="Gonzalez A.J."/>
            <person name="Green P.J."/>
            <person name="Hallab A."/>
            <person name="Hartog M."/>
            <person name="Hua A."/>
            <person name="Humphray S.J."/>
            <person name="Jeong D.H."/>
            <person name="Jing Y."/>
            <person name="Jocker A."/>
            <person name="Kenton S.M."/>
            <person name="Kim D.J."/>
            <person name="Klee K."/>
            <person name="Lai H."/>
            <person name="Lang C."/>
            <person name="Lin S."/>
            <person name="Macmil S.L."/>
            <person name="Magdelenat G."/>
            <person name="Matthews L."/>
            <person name="McCorrison J."/>
            <person name="Monaghan E.L."/>
            <person name="Mun J.H."/>
            <person name="Najar F.Z."/>
            <person name="Nicholson C."/>
            <person name="Noirot C."/>
            <person name="O'Bleness M."/>
            <person name="Paule C.R."/>
            <person name="Poulain J."/>
            <person name="Prion F."/>
            <person name="Qin B."/>
            <person name="Qu C."/>
            <person name="Retzel E.F."/>
            <person name="Riddle C."/>
            <person name="Sallet E."/>
            <person name="Samain S."/>
            <person name="Samson N."/>
            <person name="Sanders I."/>
            <person name="Saurat O."/>
            <person name="Scarpelli C."/>
            <person name="Schiex T."/>
            <person name="Segurens B."/>
            <person name="Severin A.J."/>
            <person name="Sherrier D.J."/>
            <person name="Shi R."/>
            <person name="Sims S."/>
            <person name="Singer S.R."/>
            <person name="Sinharoy S."/>
            <person name="Sterck L."/>
            <person name="Viollet A."/>
            <person name="Wang B.B."/>
            <person name="Wang K."/>
            <person name="Wang M."/>
            <person name="Wang X."/>
            <person name="Warfsmann J."/>
            <person name="Weissenbach J."/>
            <person name="White D.D."/>
            <person name="White J.D."/>
            <person name="Wiley G.B."/>
            <person name="Wincker P."/>
            <person name="Xing Y."/>
            <person name="Yang L."/>
            <person name="Yao Z."/>
            <person name="Ying F."/>
            <person name="Zhai J."/>
            <person name="Zhou L."/>
            <person name="Zuber A."/>
            <person name="Denarie J."/>
            <person name="Dixon R.A."/>
            <person name="May G.D."/>
            <person name="Schwartz D.C."/>
            <person name="Rogers J."/>
            <person name="Quetier F."/>
            <person name="Town C.D."/>
            <person name="Roe B.A."/>
        </authorList>
    </citation>
    <scope>NUCLEOTIDE SEQUENCE [LARGE SCALE GENOMIC DNA]</scope>
    <source>
        <strain evidence="2">A17</strain>
        <strain evidence="3 4">cv. Jemalong A17</strain>
    </source>
</reference>
<dbReference type="Proteomes" id="UP000002051">
    <property type="component" value="Chromosome 6"/>
</dbReference>
<dbReference type="PaxDb" id="3880-AES76918"/>